<dbReference type="AlphaFoldDB" id="A0A7S8RHW2"/>
<evidence type="ECO:0000313" key="1">
    <source>
        <dbReference type="EMBL" id="QPE04761.1"/>
    </source>
</evidence>
<protein>
    <submittedName>
        <fullName evidence="1">Uncharacterized protein</fullName>
    </submittedName>
</protein>
<sequence>MRVDYDEVVQVERLERPMSAPHIERANGFAVRLEDQWFWFSGLEAAYTFGRAGRMSIQVRNWDLVEAATEARFDHPLRRDVFTLYVVEGRGFSVMPTPTASSSGDSQTV</sequence>
<name>A0A7S8RHW2_9MICO</name>
<keyword evidence="2" id="KW-1185">Reference proteome</keyword>
<organism evidence="1 2">
    <name type="scientific">Microbacterium schleiferi</name>
    <dbReference type="NCBI Taxonomy" id="69362"/>
    <lineage>
        <taxon>Bacteria</taxon>
        <taxon>Bacillati</taxon>
        <taxon>Actinomycetota</taxon>
        <taxon>Actinomycetes</taxon>
        <taxon>Micrococcales</taxon>
        <taxon>Microbacteriaceae</taxon>
        <taxon>Microbacterium</taxon>
    </lineage>
</organism>
<accession>A0A7S8RHW2</accession>
<dbReference type="RefSeq" id="WP_195692788.1">
    <property type="nucleotide sequence ID" value="NZ_CP064760.1"/>
</dbReference>
<dbReference type="EMBL" id="CP064760">
    <property type="protein sequence ID" value="QPE04761.1"/>
    <property type="molecule type" value="Genomic_DNA"/>
</dbReference>
<gene>
    <name evidence="1" type="ORF">IT882_00950</name>
</gene>
<dbReference type="Proteomes" id="UP000594480">
    <property type="component" value="Chromosome"/>
</dbReference>
<evidence type="ECO:0000313" key="2">
    <source>
        <dbReference type="Proteomes" id="UP000594480"/>
    </source>
</evidence>
<reference evidence="1 2" key="1">
    <citation type="submission" date="2020-11" db="EMBL/GenBank/DDBJ databases">
        <title>Amino acid is mineralized and recycled by bacteria in oceanic microbiome.</title>
        <authorList>
            <person name="Zheng L.Y."/>
        </authorList>
    </citation>
    <scope>NUCLEOTIDE SEQUENCE [LARGE SCALE GENOMIC DNA]</scope>
    <source>
        <strain evidence="1 2">A32-1</strain>
    </source>
</reference>
<dbReference type="KEGG" id="msf:IT882_00950"/>
<proteinExistence type="predicted"/>